<dbReference type="EC" id="1.3.99.33" evidence="3"/>
<dbReference type="SUPFAM" id="SSF56425">
    <property type="entry name" value="Succinate dehydrogenase/fumarate reductase flavoprotein, catalytic domain"/>
    <property type="match status" value="1"/>
</dbReference>
<dbReference type="InterPro" id="IPR050315">
    <property type="entry name" value="FAD-oxidoreductase_2"/>
</dbReference>
<dbReference type="PRINTS" id="PR00411">
    <property type="entry name" value="PNDRDTASEI"/>
</dbReference>
<keyword evidence="11" id="KW-1185">Reference proteome</keyword>
<evidence type="ECO:0000256" key="7">
    <source>
        <dbReference type="ARBA" id="ARBA00023002"/>
    </source>
</evidence>
<comment type="caution">
    <text evidence="10">The sequence shown here is derived from an EMBL/GenBank/DDBJ whole genome shotgun (WGS) entry which is preliminary data.</text>
</comment>
<evidence type="ECO:0000256" key="8">
    <source>
        <dbReference type="ARBA" id="ARBA00049922"/>
    </source>
</evidence>
<proteinExistence type="predicted"/>
<dbReference type="SUPFAM" id="SSF51905">
    <property type="entry name" value="FAD/NAD(P)-binding domain"/>
    <property type="match status" value="1"/>
</dbReference>
<keyword evidence="7" id="KW-0560">Oxidoreductase</keyword>
<dbReference type="SMART" id="SM00900">
    <property type="entry name" value="FMN_bind"/>
    <property type="match status" value="1"/>
</dbReference>
<reference evidence="11" key="1">
    <citation type="journal article" date="2019" name="Int. J. Syst. Evol. Microbiol.">
        <title>The Global Catalogue of Microorganisms (GCM) 10K type strain sequencing project: providing services to taxonomists for standard genome sequencing and annotation.</title>
        <authorList>
            <consortium name="The Broad Institute Genomics Platform"/>
            <consortium name="The Broad Institute Genome Sequencing Center for Infectious Disease"/>
            <person name="Wu L."/>
            <person name="Ma J."/>
        </authorList>
    </citation>
    <scope>NUCLEOTIDE SEQUENCE [LARGE SCALE GENOMIC DNA]</scope>
    <source>
        <strain evidence="11">CCUG 67170</strain>
    </source>
</reference>
<evidence type="ECO:0000256" key="5">
    <source>
        <dbReference type="ARBA" id="ARBA00022630"/>
    </source>
</evidence>
<keyword evidence="5" id="KW-0285">Flavoprotein</keyword>
<dbReference type="Gene3D" id="3.90.1010.20">
    <property type="match status" value="1"/>
</dbReference>
<evidence type="ECO:0000256" key="2">
    <source>
        <dbReference type="ARBA" id="ARBA00001974"/>
    </source>
</evidence>
<comment type="catalytic activity">
    <reaction evidence="8">
        <text>dihydrourocanate + A = urocanate + AH2</text>
        <dbReference type="Rhea" id="RHEA:36059"/>
        <dbReference type="ChEBI" id="CHEBI:13193"/>
        <dbReference type="ChEBI" id="CHEBI:17499"/>
        <dbReference type="ChEBI" id="CHEBI:27247"/>
        <dbReference type="ChEBI" id="CHEBI:72991"/>
        <dbReference type="EC" id="1.3.99.33"/>
    </reaction>
</comment>
<evidence type="ECO:0000256" key="1">
    <source>
        <dbReference type="ARBA" id="ARBA00001917"/>
    </source>
</evidence>
<evidence type="ECO:0000259" key="9">
    <source>
        <dbReference type="SMART" id="SM00900"/>
    </source>
</evidence>
<accession>A0ABV8CU13</accession>
<gene>
    <name evidence="10" type="ORF">ACFORF_00965</name>
</gene>
<dbReference type="Proteomes" id="UP001595807">
    <property type="component" value="Unassembled WGS sequence"/>
</dbReference>
<dbReference type="PANTHER" id="PTHR43400">
    <property type="entry name" value="FUMARATE REDUCTASE"/>
    <property type="match status" value="1"/>
</dbReference>
<keyword evidence="6" id="KW-0274">FAD</keyword>
<organism evidence="10 11">
    <name type="scientific">Streptococcus caprae</name>
    <dbReference type="NCBI Taxonomy" id="1640501"/>
    <lineage>
        <taxon>Bacteria</taxon>
        <taxon>Bacillati</taxon>
        <taxon>Bacillota</taxon>
        <taxon>Bacilli</taxon>
        <taxon>Lactobacillales</taxon>
        <taxon>Streptococcaceae</taxon>
        <taxon>Streptococcus</taxon>
    </lineage>
</organism>
<dbReference type="RefSeq" id="WP_380424452.1">
    <property type="nucleotide sequence ID" value="NZ_JBHRZV010000004.1"/>
</dbReference>
<evidence type="ECO:0000256" key="6">
    <source>
        <dbReference type="ARBA" id="ARBA00022827"/>
    </source>
</evidence>
<dbReference type="Gene3D" id="3.90.700.10">
    <property type="entry name" value="Succinate dehydrogenase/fumarate reductase flavoprotein, catalytic domain"/>
    <property type="match status" value="1"/>
</dbReference>
<dbReference type="InterPro" id="IPR036188">
    <property type="entry name" value="FAD/NAD-bd_sf"/>
</dbReference>
<comment type="cofactor">
    <cofactor evidence="2">
        <name>FAD</name>
        <dbReference type="ChEBI" id="CHEBI:57692"/>
    </cofactor>
</comment>
<dbReference type="Pfam" id="PF04205">
    <property type="entry name" value="FMN_bind"/>
    <property type="match status" value="1"/>
</dbReference>
<dbReference type="EMBL" id="JBHRZV010000004">
    <property type="protein sequence ID" value="MFC3927205.1"/>
    <property type="molecule type" value="Genomic_DNA"/>
</dbReference>
<dbReference type="InterPro" id="IPR003953">
    <property type="entry name" value="FAD-dep_OxRdtase_2_FAD-bd"/>
</dbReference>
<dbReference type="PANTHER" id="PTHR43400:SF10">
    <property type="entry name" value="3-OXOSTEROID 1-DEHYDROGENASE"/>
    <property type="match status" value="1"/>
</dbReference>
<sequence length="590" mass="63930">MVTITKGGLRMTTLKDGTFIGTGEGQHGNYDVEVQILDGKLLSVKVLGDHGSPAYPDNAASLIPGRIVAAQSTEVDAVSGATVSSHAIMDAVKDAMKKAGLQEEQDLSDREILVDVAIVAAGPAGLAAAVTAAEAGLSVVVFEKQSITGGTANMGMGPLGINTKIQKAMFNDLSVKDALTKQMEYTHYRVDSDLVQTYFNLSADTIEWLEEMGVKFAGAFRYFKESEATWHIVDNEGKIGPGAAASMNKAMTERAKSLGVTFYLNTPVEELLVENNEVVGLRAQTKEGQVITARAKAIVVATGGFGSNPQMIQDEFGYELNKDFYTFNVPGITGDGLKMMWEAGAQKFGLATEAIFVLPHNLQYMIADGVLRQPNLLINQHGDRFMNEGFMGNTTFAGNAIDLQPGHYAYCIMDRAILKEYQENGPDIVDFVHPVQGFHIIDQDIQKAKENNYEGIITADTLDELADKLSIPVQKLSETIEQYNHYCETGVDELFYKDVKYLHPLTGEGGYLVGKYYVGAYGTMGGVRIDSRCQVLDKDGKWIQGLYSAGSDANTIYGDSYNFTLPGNSMGFAINSGRMAGKAIIDSFKG</sequence>
<protein>
    <recommendedName>
        <fullName evidence="4">Urocanate reductase</fullName>
        <ecNumber evidence="3">1.3.99.33</ecNumber>
    </recommendedName>
</protein>
<feature type="domain" description="FMN-binding" evidence="9">
    <location>
        <begin position="25"/>
        <end position="99"/>
    </location>
</feature>
<name>A0ABV8CU13_9STRE</name>
<dbReference type="Pfam" id="PF00890">
    <property type="entry name" value="FAD_binding_2"/>
    <property type="match status" value="1"/>
</dbReference>
<comment type="cofactor">
    <cofactor evidence="1">
        <name>FMN</name>
        <dbReference type="ChEBI" id="CHEBI:58210"/>
    </cofactor>
</comment>
<evidence type="ECO:0000313" key="11">
    <source>
        <dbReference type="Proteomes" id="UP001595807"/>
    </source>
</evidence>
<dbReference type="Gene3D" id="3.50.50.60">
    <property type="entry name" value="FAD/NAD(P)-binding domain"/>
    <property type="match status" value="1"/>
</dbReference>
<dbReference type="InterPro" id="IPR007329">
    <property type="entry name" value="FMN-bd"/>
</dbReference>
<dbReference type="InterPro" id="IPR027477">
    <property type="entry name" value="Succ_DH/fumarate_Rdtase_cat_sf"/>
</dbReference>
<evidence type="ECO:0000256" key="3">
    <source>
        <dbReference type="ARBA" id="ARBA00013137"/>
    </source>
</evidence>
<evidence type="ECO:0000256" key="4">
    <source>
        <dbReference type="ARBA" id="ARBA00015872"/>
    </source>
</evidence>
<evidence type="ECO:0000313" key="10">
    <source>
        <dbReference type="EMBL" id="MFC3927205.1"/>
    </source>
</evidence>